<reference evidence="1" key="1">
    <citation type="submission" date="2023-05" db="EMBL/GenBank/DDBJ databases">
        <authorList>
            <consortium name="ELIXIR-Norway"/>
        </authorList>
    </citation>
    <scope>NUCLEOTIDE SEQUENCE</scope>
</reference>
<evidence type="ECO:0000313" key="1">
    <source>
        <dbReference type="EMBL" id="CAM9555320.1"/>
    </source>
</evidence>
<sequence length="163" mass="17301">MRAAWSSTVVPAVLGSLPQRSPLCPGWHVASPGGVLFHRVFLSFGKKQSCWIKLSSRPSNPSVTSHEKISFLNKVTLCQPRGCGAGLYDTLATPFSIPWPWHKPQATLTQTQPHLPPSAMGSRILAGGPPCQPALPPSWGGPKGAGAPPRGESLEHSDSDKVP</sequence>
<dbReference type="Proteomes" id="UP001162501">
    <property type="component" value="Chromosome 12"/>
</dbReference>
<evidence type="ECO:0000313" key="2">
    <source>
        <dbReference type="Proteomes" id="UP001162501"/>
    </source>
</evidence>
<gene>
    <name evidence="1" type="ORF">MRATA1EN22A_LOCUS4173</name>
</gene>
<protein>
    <submittedName>
        <fullName evidence="1">Uncharacterized protein</fullName>
    </submittedName>
</protein>
<proteinExistence type="predicted"/>
<organism evidence="1 2">
    <name type="scientific">Rangifer tarandus platyrhynchus</name>
    <name type="common">Svalbard reindeer</name>
    <dbReference type="NCBI Taxonomy" id="3082113"/>
    <lineage>
        <taxon>Eukaryota</taxon>
        <taxon>Metazoa</taxon>
        <taxon>Chordata</taxon>
        <taxon>Craniata</taxon>
        <taxon>Vertebrata</taxon>
        <taxon>Euteleostomi</taxon>
        <taxon>Mammalia</taxon>
        <taxon>Eutheria</taxon>
        <taxon>Laurasiatheria</taxon>
        <taxon>Artiodactyla</taxon>
        <taxon>Ruminantia</taxon>
        <taxon>Pecora</taxon>
        <taxon>Cervidae</taxon>
        <taxon>Odocoileinae</taxon>
        <taxon>Rangifer</taxon>
    </lineage>
</organism>
<reference evidence="1" key="2">
    <citation type="submission" date="2025-03" db="EMBL/GenBank/DDBJ databases">
        <authorList>
            <consortium name="ELIXIR-Norway"/>
            <consortium name="Elixir Norway"/>
        </authorList>
    </citation>
    <scope>NUCLEOTIDE SEQUENCE</scope>
</reference>
<name>A0AC59YBN1_RANTA</name>
<accession>A0AC59YBN1</accession>
<dbReference type="EMBL" id="OX596096">
    <property type="protein sequence ID" value="CAM9555320.1"/>
    <property type="molecule type" value="Genomic_DNA"/>
</dbReference>